<evidence type="ECO:0000313" key="2">
    <source>
        <dbReference type="EMBL" id="AIG97783.1"/>
    </source>
</evidence>
<feature type="compositionally biased region" description="Low complexity" evidence="1">
    <location>
        <begin position="505"/>
        <end position="519"/>
    </location>
</feature>
<dbReference type="Proteomes" id="UP000028501">
    <property type="component" value="Chromosome"/>
</dbReference>
<feature type="region of interest" description="Disordered" evidence="1">
    <location>
        <begin position="494"/>
        <end position="525"/>
    </location>
</feature>
<dbReference type="GeneID" id="24794510"/>
<dbReference type="KEGG" id="afg:AFULGI_00009980"/>
<organism evidence="2 3">
    <name type="scientific">Archaeoglobus fulgidus DSM 8774</name>
    <dbReference type="NCBI Taxonomy" id="1344584"/>
    <lineage>
        <taxon>Archaea</taxon>
        <taxon>Methanobacteriati</taxon>
        <taxon>Methanobacteriota</taxon>
        <taxon>Archaeoglobi</taxon>
        <taxon>Archaeoglobales</taxon>
        <taxon>Archaeoglobaceae</taxon>
        <taxon>Archaeoglobus</taxon>
    </lineage>
</organism>
<proteinExistence type="predicted"/>
<feature type="compositionally biased region" description="Polar residues" evidence="1">
    <location>
        <begin position="494"/>
        <end position="504"/>
    </location>
</feature>
<gene>
    <name evidence="2" type="ORF">AFULGI_00009980</name>
</gene>
<sequence>MRWLVTVVALLIAISSVSAAEVHIFVDKESVNLGDQIRFQVYFEVNRSADIAVVGDGGDGALLCHVDEGEDLYEKCGEEWVFRIPEDWQEGTYRLKVVIDDTEPEEHSEEFKVVKPKIKEFELKNLVYQSRTELEVLVESANPASLKLRLYGNNVDLYYEETADYEEESNVYSAKFDLNLRELYERTRDIADAVKPGKYTLDLKLEYGGKVWDSRRVTVSVVKPEVAVSAPEKVKVGEPVVVSIDTNRIGDTEYDGILVVLEGNNFLLYKKAYLDEKGKAKVQFETAGLREGKYAIYVRDTSKTSTLSISDLAKNYYDLPPDNSFSRIIQAEDDVLVKKELWIVGKGKKSVKVILQPSKAEIFNGTSMSFKVLLNQSVELSSFEFVIFVSGNSVKIESVTIPDGFRLLDKTLYPDYLKISAYTTNKTKTGFLAEVKVAAQSPGESRLLIKNAGVYNGLGECVDVTTSQADVVVKESRKEGNTANVSITLKENATDAENVTNNSVTATTPPAKASQQTPAPATPPVSMNVGEIDFTKVFMFTAGFLATYSAGRIMMRKLSARGGKR</sequence>
<protein>
    <submittedName>
        <fullName evidence="2">Uncharacterized protein</fullName>
    </submittedName>
</protein>
<evidence type="ECO:0000256" key="1">
    <source>
        <dbReference type="SAM" id="MobiDB-lite"/>
    </source>
</evidence>
<dbReference type="AlphaFoldDB" id="A0A075WJM4"/>
<reference evidence="2 3" key="1">
    <citation type="submission" date="2013-07" db="EMBL/GenBank/DDBJ databases">
        <title>Genome of Archaeoglobus fulgidus.</title>
        <authorList>
            <person name="Fiebig A."/>
            <person name="Birkeland N.-K."/>
        </authorList>
    </citation>
    <scope>NUCLEOTIDE SEQUENCE [LARGE SCALE GENOMIC DNA]</scope>
    <source>
        <strain evidence="2 3">DSM 8774</strain>
    </source>
</reference>
<dbReference type="EMBL" id="CP006577">
    <property type="protein sequence ID" value="AIG97783.1"/>
    <property type="molecule type" value="Genomic_DNA"/>
</dbReference>
<accession>A0A075WJM4</accession>
<dbReference type="HOGENOM" id="CLU_482025_0_0_2"/>
<evidence type="ECO:0000313" key="3">
    <source>
        <dbReference type="Proteomes" id="UP000028501"/>
    </source>
</evidence>
<dbReference type="RefSeq" id="WP_048095392.1">
    <property type="nucleotide sequence ID" value="NZ_CP006577.1"/>
</dbReference>
<name>A0A075WJM4_ARCFL</name>